<dbReference type="InterPro" id="IPR000415">
    <property type="entry name" value="Nitroreductase-like"/>
</dbReference>
<dbReference type="PANTHER" id="PTHR43673:SF10">
    <property type="entry name" value="NADH DEHYDROGENASE_NAD(P)H NITROREDUCTASE XCC3605-RELATED"/>
    <property type="match status" value="1"/>
</dbReference>
<dbReference type="Pfam" id="PF00881">
    <property type="entry name" value="Nitroreductase"/>
    <property type="match status" value="2"/>
</dbReference>
<gene>
    <name evidence="4" type="ORF">ACFP3R_02690</name>
</gene>
<dbReference type="SUPFAM" id="SSF55469">
    <property type="entry name" value="FMN-dependent nitroreductase-like"/>
    <property type="match status" value="1"/>
</dbReference>
<dbReference type="EMBL" id="JBHSQO010000002">
    <property type="protein sequence ID" value="MFC6088169.1"/>
    <property type="molecule type" value="Genomic_DNA"/>
</dbReference>
<protein>
    <submittedName>
        <fullName evidence="4">Nitroreductase family protein</fullName>
    </submittedName>
</protein>
<evidence type="ECO:0000313" key="4">
    <source>
        <dbReference type="EMBL" id="MFC6088169.1"/>
    </source>
</evidence>
<dbReference type="RefSeq" id="WP_380632335.1">
    <property type="nucleotide sequence ID" value="NZ_JBHSQO010000002.1"/>
</dbReference>
<sequence length="188" mass="20142">MDLNPLIAARWSPRAFDATAEVAPEVVRLLLEAARWAASHGNTQPARFLVGYRGDDTFERVFGALRPGNRTWAGRASVLLVGAVVTADERGPLPNAEFGLGLAVQNLVLQAVELGLATHQVGGFSPEELRTAFGIPEDVRPVVVVAVGVLGDPDALPADLAARERRERVRKPLAETAYTGEWGRPAFG</sequence>
<keyword evidence="2" id="KW-0560">Oxidoreductase</keyword>
<comment type="similarity">
    <text evidence="1">Belongs to the nitroreductase family.</text>
</comment>
<proteinExistence type="inferred from homology"/>
<evidence type="ECO:0000256" key="1">
    <source>
        <dbReference type="ARBA" id="ARBA00007118"/>
    </source>
</evidence>
<dbReference type="Proteomes" id="UP001596220">
    <property type="component" value="Unassembled WGS sequence"/>
</dbReference>
<feature type="domain" description="Nitroreductase" evidence="3">
    <location>
        <begin position="7"/>
        <end position="51"/>
    </location>
</feature>
<evidence type="ECO:0000256" key="2">
    <source>
        <dbReference type="ARBA" id="ARBA00023002"/>
    </source>
</evidence>
<keyword evidence="5" id="KW-1185">Reference proteome</keyword>
<reference evidence="5" key="1">
    <citation type="journal article" date="2019" name="Int. J. Syst. Evol. Microbiol.">
        <title>The Global Catalogue of Microorganisms (GCM) 10K type strain sequencing project: providing services to taxonomists for standard genome sequencing and annotation.</title>
        <authorList>
            <consortium name="The Broad Institute Genomics Platform"/>
            <consortium name="The Broad Institute Genome Sequencing Center for Infectious Disease"/>
            <person name="Wu L."/>
            <person name="Ma J."/>
        </authorList>
    </citation>
    <scope>NUCLEOTIDE SEQUENCE [LARGE SCALE GENOMIC DNA]</scope>
    <source>
        <strain evidence="5">CGMCC 4.7246</strain>
    </source>
</reference>
<dbReference type="PANTHER" id="PTHR43673">
    <property type="entry name" value="NAD(P)H NITROREDUCTASE YDGI-RELATED"/>
    <property type="match status" value="1"/>
</dbReference>
<evidence type="ECO:0000313" key="5">
    <source>
        <dbReference type="Proteomes" id="UP001596220"/>
    </source>
</evidence>
<accession>A0ABW1NZP6</accession>
<evidence type="ECO:0000259" key="3">
    <source>
        <dbReference type="Pfam" id="PF00881"/>
    </source>
</evidence>
<organism evidence="4 5">
    <name type="scientific">Saccharothrix lopnurensis</name>
    <dbReference type="NCBI Taxonomy" id="1670621"/>
    <lineage>
        <taxon>Bacteria</taxon>
        <taxon>Bacillati</taxon>
        <taxon>Actinomycetota</taxon>
        <taxon>Actinomycetes</taxon>
        <taxon>Pseudonocardiales</taxon>
        <taxon>Pseudonocardiaceae</taxon>
        <taxon>Saccharothrix</taxon>
    </lineage>
</organism>
<comment type="caution">
    <text evidence="4">The sequence shown here is derived from an EMBL/GenBank/DDBJ whole genome shotgun (WGS) entry which is preliminary data.</text>
</comment>
<dbReference type="InterPro" id="IPR029479">
    <property type="entry name" value="Nitroreductase"/>
</dbReference>
<name>A0ABW1NZP6_9PSEU</name>
<feature type="domain" description="Nitroreductase" evidence="3">
    <location>
        <begin position="68"/>
        <end position="148"/>
    </location>
</feature>
<dbReference type="Gene3D" id="3.40.109.10">
    <property type="entry name" value="NADH Oxidase"/>
    <property type="match status" value="1"/>
</dbReference>